<protein>
    <submittedName>
        <fullName evidence="2">Uncharacterized protein</fullName>
    </submittedName>
</protein>
<proteinExistence type="predicted"/>
<dbReference type="OrthoDB" id="2284464at2759"/>
<evidence type="ECO:0000313" key="2">
    <source>
        <dbReference type="EMBL" id="KAG1313548.1"/>
    </source>
</evidence>
<gene>
    <name evidence="2" type="ORF">G6F64_002165</name>
</gene>
<evidence type="ECO:0000313" key="3">
    <source>
        <dbReference type="Proteomes" id="UP000716291"/>
    </source>
</evidence>
<accession>A0A9P6XH19</accession>
<comment type="caution">
    <text evidence="2">The sequence shown here is derived from an EMBL/GenBank/DDBJ whole genome shotgun (WGS) entry which is preliminary data.</text>
</comment>
<dbReference type="AlphaFoldDB" id="A0A9P6XH19"/>
<dbReference type="Proteomes" id="UP000716291">
    <property type="component" value="Unassembled WGS sequence"/>
</dbReference>
<organism evidence="2 3">
    <name type="scientific">Rhizopus oryzae</name>
    <name type="common">Mucormycosis agent</name>
    <name type="synonym">Rhizopus arrhizus var. delemar</name>
    <dbReference type="NCBI Taxonomy" id="64495"/>
    <lineage>
        <taxon>Eukaryota</taxon>
        <taxon>Fungi</taxon>
        <taxon>Fungi incertae sedis</taxon>
        <taxon>Mucoromycota</taxon>
        <taxon>Mucoromycotina</taxon>
        <taxon>Mucoromycetes</taxon>
        <taxon>Mucorales</taxon>
        <taxon>Mucorineae</taxon>
        <taxon>Rhizopodaceae</taxon>
        <taxon>Rhizopus</taxon>
    </lineage>
</organism>
<reference evidence="2" key="1">
    <citation type="journal article" date="2020" name="Microb. Genom.">
        <title>Genetic diversity of clinical and environmental Mucorales isolates obtained from an investigation of mucormycosis cases among solid organ transplant recipients.</title>
        <authorList>
            <person name="Nguyen M.H."/>
            <person name="Kaul D."/>
            <person name="Muto C."/>
            <person name="Cheng S.J."/>
            <person name="Richter R.A."/>
            <person name="Bruno V.M."/>
            <person name="Liu G."/>
            <person name="Beyhan S."/>
            <person name="Sundermann A.J."/>
            <person name="Mounaud S."/>
            <person name="Pasculle A.W."/>
            <person name="Nierman W.C."/>
            <person name="Driscoll E."/>
            <person name="Cumbie R."/>
            <person name="Clancy C.J."/>
            <person name="Dupont C.L."/>
        </authorList>
    </citation>
    <scope>NUCLEOTIDE SEQUENCE</scope>
    <source>
        <strain evidence="2">GL11</strain>
    </source>
</reference>
<feature type="region of interest" description="Disordered" evidence="1">
    <location>
        <begin position="50"/>
        <end position="76"/>
    </location>
</feature>
<sequence>MNQFIIENGKGKLFNEDDGEISVLQMEVDDPNFPLGDVTDFNTYHDLKRPEKLKGERTESSGNRLKSPNFSESEASTLKTYLNEKGMSVRSAAKQLKIPSSTAFCWQQKSLEVSDDLSRENLEVEDLLADPLG</sequence>
<feature type="compositionally biased region" description="Basic and acidic residues" evidence="1">
    <location>
        <begin position="50"/>
        <end position="59"/>
    </location>
</feature>
<feature type="compositionally biased region" description="Polar residues" evidence="1">
    <location>
        <begin position="60"/>
        <end position="76"/>
    </location>
</feature>
<dbReference type="EMBL" id="JAANQT010000184">
    <property type="protein sequence ID" value="KAG1313548.1"/>
    <property type="molecule type" value="Genomic_DNA"/>
</dbReference>
<keyword evidence="3" id="KW-1185">Reference proteome</keyword>
<name>A0A9P6XH19_RHIOR</name>
<evidence type="ECO:0000256" key="1">
    <source>
        <dbReference type="SAM" id="MobiDB-lite"/>
    </source>
</evidence>